<name>A0A0A2WVG7_THEFI</name>
<reference evidence="4 5" key="1">
    <citation type="journal article" date="2015" name="Genome Announc.">
        <title>Draft Genome Sequence of the Thermophile Thermus filiformis ATCC 43280, Producer of Carotenoid-(Di)glucoside-Branched Fatty Acid (Di)esters and Source of Hyperthermostable Enzymes of Biotechnological Interest.</title>
        <authorList>
            <person name="Mandelli F."/>
            <person name="Oliveira Ramires B."/>
            <person name="Couger M.B."/>
            <person name="Paixao D.A."/>
            <person name="Camilo C.M."/>
            <person name="Polikarpov I."/>
            <person name="Prade R."/>
            <person name="Riano-Pachon D.M."/>
            <person name="Squina F.M."/>
        </authorList>
    </citation>
    <scope>NUCLEOTIDE SEQUENCE [LARGE SCALE GENOMIC DNA]</scope>
    <source>
        <strain evidence="4 5">ATCC 43280</strain>
    </source>
</reference>
<dbReference type="SUPFAM" id="SSF47413">
    <property type="entry name" value="lambda repressor-like DNA-binding domains"/>
    <property type="match status" value="1"/>
</dbReference>
<dbReference type="Gene3D" id="1.10.10.2910">
    <property type="match status" value="1"/>
</dbReference>
<dbReference type="OrthoDB" id="9796786at2"/>
<dbReference type="PANTHER" id="PTHR43236">
    <property type="entry name" value="ANTITOXIN HIGA1"/>
    <property type="match status" value="1"/>
</dbReference>
<proteinExistence type="inferred from homology"/>
<dbReference type="CDD" id="cd00093">
    <property type="entry name" value="HTH_XRE"/>
    <property type="match status" value="1"/>
</dbReference>
<dbReference type="SMART" id="SM00530">
    <property type="entry name" value="HTH_XRE"/>
    <property type="match status" value="1"/>
</dbReference>
<feature type="region of interest" description="Disordered" evidence="2">
    <location>
        <begin position="405"/>
        <end position="424"/>
    </location>
</feature>
<dbReference type="PROSITE" id="PS50943">
    <property type="entry name" value="HTH_CROC1"/>
    <property type="match status" value="1"/>
</dbReference>
<dbReference type="AlphaFoldDB" id="A0A0A2WVG7"/>
<dbReference type="Proteomes" id="UP000030364">
    <property type="component" value="Unassembled WGS sequence"/>
</dbReference>
<dbReference type="Pfam" id="PF06114">
    <property type="entry name" value="Peptidase_M78"/>
    <property type="match status" value="1"/>
</dbReference>
<dbReference type="EMBL" id="JPSL02000032">
    <property type="protein sequence ID" value="KGQ22295.1"/>
    <property type="molecule type" value="Genomic_DNA"/>
</dbReference>
<gene>
    <name evidence="4" type="ORF">THFILI_00565</name>
</gene>
<organism evidence="4 5">
    <name type="scientific">Thermus filiformis</name>
    <dbReference type="NCBI Taxonomy" id="276"/>
    <lineage>
        <taxon>Bacteria</taxon>
        <taxon>Thermotogati</taxon>
        <taxon>Deinococcota</taxon>
        <taxon>Deinococci</taxon>
        <taxon>Thermales</taxon>
        <taxon>Thermaceae</taxon>
        <taxon>Thermus</taxon>
    </lineage>
</organism>
<protein>
    <recommendedName>
        <fullName evidence="3">HTH cro/C1-type domain-containing protein</fullName>
    </recommendedName>
</protein>
<dbReference type="InterPro" id="IPR052345">
    <property type="entry name" value="Rad_response_metalloprotease"/>
</dbReference>
<feature type="domain" description="HTH cro/C1-type" evidence="3">
    <location>
        <begin position="14"/>
        <end position="68"/>
    </location>
</feature>
<keyword evidence="5" id="KW-1185">Reference proteome</keyword>
<comment type="similarity">
    <text evidence="1">Belongs to the short-chain fatty acyl-CoA assimilation regulator (ScfR) family.</text>
</comment>
<sequence>MGAISSEQTLAAKLRQAREEAGLTQERLAQALGVSRELVALWERGDRRPSSYQLARLAAVCGVEESSLLSPGPLRPLEGLGRLIGEEEARELQPEARQELLGFLDFLDAYARFLEEVEGESLPAGGRPPRALEAREGLLTDLRQASSQALRVRAHYDLGQDALPDLYTFLDELGVLVYKAHLPPEADLWGAFYRHPRLGAAVLVNVNATPGRQSFTLAHELAHFLYHGRLPGILCRRQVSQGEPYWEVERFANAWAAHFLVPGKALKEQARRLGALTPEGVVLLAGHFRASYTLLLYRLANEGLLAPEKVREWSRLSPGALARRLGLEAFSWEGGPREQPASPLELGLRRYPPSVLARVRRAVLEGRLSPGEAASLLDVDVPLLREELLAPPEPGDQRELWELEGALDFTSPGRKPRRPSALEA</sequence>
<evidence type="ECO:0000313" key="4">
    <source>
        <dbReference type="EMBL" id="KGQ22295.1"/>
    </source>
</evidence>
<dbReference type="Gene3D" id="1.10.260.40">
    <property type="entry name" value="lambda repressor-like DNA-binding domains"/>
    <property type="match status" value="1"/>
</dbReference>
<comment type="caution">
    <text evidence="4">The sequence shown here is derived from an EMBL/GenBank/DDBJ whole genome shotgun (WGS) entry which is preliminary data.</text>
</comment>
<evidence type="ECO:0000313" key="5">
    <source>
        <dbReference type="Proteomes" id="UP000030364"/>
    </source>
</evidence>
<dbReference type="RefSeq" id="WP_038063135.1">
    <property type="nucleotide sequence ID" value="NZ_JPSL02000032.1"/>
</dbReference>
<dbReference type="InterPro" id="IPR010359">
    <property type="entry name" value="IrrE_HExxH"/>
</dbReference>
<dbReference type="Pfam" id="PF01381">
    <property type="entry name" value="HTH_3"/>
    <property type="match status" value="1"/>
</dbReference>
<evidence type="ECO:0000256" key="1">
    <source>
        <dbReference type="ARBA" id="ARBA00007227"/>
    </source>
</evidence>
<evidence type="ECO:0000259" key="3">
    <source>
        <dbReference type="PROSITE" id="PS50943"/>
    </source>
</evidence>
<evidence type="ECO:0000256" key="2">
    <source>
        <dbReference type="SAM" id="MobiDB-lite"/>
    </source>
</evidence>
<dbReference type="PANTHER" id="PTHR43236:SF1">
    <property type="entry name" value="BLL7220 PROTEIN"/>
    <property type="match status" value="1"/>
</dbReference>
<dbReference type="PATRIC" id="fig|276.5.peg.882"/>
<accession>A0A0A2WVG7</accession>
<dbReference type="STRING" id="276.THFILI_00565"/>
<dbReference type="GO" id="GO:0003677">
    <property type="term" value="F:DNA binding"/>
    <property type="evidence" value="ECO:0007669"/>
    <property type="project" value="InterPro"/>
</dbReference>
<dbReference type="InterPro" id="IPR001387">
    <property type="entry name" value="Cro/C1-type_HTH"/>
</dbReference>
<dbReference type="InterPro" id="IPR010982">
    <property type="entry name" value="Lambda_DNA-bd_dom_sf"/>
</dbReference>